<dbReference type="InterPro" id="IPR000994">
    <property type="entry name" value="Pept_M24"/>
</dbReference>
<organism evidence="2 3">
    <name type="scientific">Candidatus Saganbacteria bacterium</name>
    <dbReference type="NCBI Taxonomy" id="2575572"/>
    <lineage>
        <taxon>Bacteria</taxon>
        <taxon>Bacillati</taxon>
        <taxon>Saganbacteria</taxon>
    </lineage>
</organism>
<dbReference type="Proteomes" id="UP000488506">
    <property type="component" value="Unassembled WGS sequence"/>
</dbReference>
<comment type="caution">
    <text evidence="2">The sequence shown here is derived from an EMBL/GenBank/DDBJ whole genome shotgun (WGS) entry which is preliminary data.</text>
</comment>
<dbReference type="InterPro" id="IPR050659">
    <property type="entry name" value="Peptidase_M24B"/>
</dbReference>
<keyword evidence="2" id="KW-0645">Protease</keyword>
<dbReference type="CDD" id="cd01092">
    <property type="entry name" value="APP-like"/>
    <property type="match status" value="1"/>
</dbReference>
<dbReference type="PANTHER" id="PTHR46112">
    <property type="entry name" value="AMINOPEPTIDASE"/>
    <property type="match status" value="1"/>
</dbReference>
<dbReference type="GO" id="GO:0004177">
    <property type="term" value="F:aminopeptidase activity"/>
    <property type="evidence" value="ECO:0007669"/>
    <property type="project" value="UniProtKB-KW"/>
</dbReference>
<reference evidence="2 3" key="1">
    <citation type="submission" date="2019-12" db="EMBL/GenBank/DDBJ databases">
        <authorList>
            <person name="Wolfe R."/>
            <person name="Danczak R."/>
            <person name="Wilkins M."/>
        </authorList>
    </citation>
    <scope>NUCLEOTIDE SEQUENCE [LARGE SCALE GENOMIC DNA]</scope>
    <source>
        <strain evidence="2">X2_MaxBin.013</strain>
    </source>
</reference>
<keyword evidence="2" id="KW-0031">Aminopeptidase</keyword>
<dbReference type="InterPro" id="IPR001714">
    <property type="entry name" value="Pept_M24_MAP"/>
</dbReference>
<feature type="domain" description="Peptidase M24" evidence="1">
    <location>
        <begin position="6"/>
        <end position="202"/>
    </location>
</feature>
<proteinExistence type="predicted"/>
<sequence>MNSQNKAIQITENVFKKLKLEPGKSELYYARWIKNEMKREGAEKEAFSIIVASGKRSALVHGHASRKKIDPGDVVMLDFGASYKGYKADLTRTYFLNKPTKLQKKIYELVLKAQKAAIKKIKAGVKCKEVDNAARKAIADSGFGKFFVHTTGHGVGKRIHQPPKISMRNNNILLEGQVITIEPGIYLKKWGIRIEDMVKVTKNGCKVLTRVPK</sequence>
<dbReference type="AlphaFoldDB" id="A0A833NWG8"/>
<evidence type="ECO:0000313" key="2">
    <source>
        <dbReference type="EMBL" id="KAF0133130.1"/>
    </source>
</evidence>
<dbReference type="Pfam" id="PF00557">
    <property type="entry name" value="Peptidase_M24"/>
    <property type="match status" value="1"/>
</dbReference>
<dbReference type="SUPFAM" id="SSF55920">
    <property type="entry name" value="Creatinase/aminopeptidase"/>
    <property type="match status" value="1"/>
</dbReference>
<keyword evidence="2" id="KW-0378">Hydrolase</keyword>
<protein>
    <submittedName>
        <fullName evidence="2">Xaa-Pro aminopeptidase</fullName>
    </submittedName>
</protein>
<dbReference type="InterPro" id="IPR036005">
    <property type="entry name" value="Creatinase/aminopeptidase-like"/>
</dbReference>
<dbReference type="PRINTS" id="PR00599">
    <property type="entry name" value="MAPEPTIDASE"/>
</dbReference>
<evidence type="ECO:0000313" key="3">
    <source>
        <dbReference type="Proteomes" id="UP000488506"/>
    </source>
</evidence>
<dbReference type="PANTHER" id="PTHR46112:SF3">
    <property type="entry name" value="AMINOPEPTIDASE YPDF"/>
    <property type="match status" value="1"/>
</dbReference>
<dbReference type="GO" id="GO:0008235">
    <property type="term" value="F:metalloexopeptidase activity"/>
    <property type="evidence" value="ECO:0007669"/>
    <property type="project" value="UniProtKB-ARBA"/>
</dbReference>
<accession>A0A833NWG8</accession>
<evidence type="ECO:0000259" key="1">
    <source>
        <dbReference type="Pfam" id="PF00557"/>
    </source>
</evidence>
<gene>
    <name evidence="2" type="ORF">FD145_1434</name>
</gene>
<dbReference type="EMBL" id="WPAF01000034">
    <property type="protein sequence ID" value="KAF0133130.1"/>
    <property type="molecule type" value="Genomic_DNA"/>
</dbReference>
<name>A0A833NWG8_UNCSA</name>
<dbReference type="Gene3D" id="3.90.230.10">
    <property type="entry name" value="Creatinase/methionine aminopeptidase superfamily"/>
    <property type="match status" value="1"/>
</dbReference>